<evidence type="ECO:0000256" key="9">
    <source>
        <dbReference type="HAMAP-Rule" id="MF_00161"/>
    </source>
</evidence>
<keyword evidence="12" id="KW-1185">Reference proteome</keyword>
<dbReference type="RefSeq" id="WP_108673087.1">
    <property type="nucleotide sequence ID" value="NZ_CP025989.1"/>
</dbReference>
<dbReference type="GO" id="GO:0006508">
    <property type="term" value="P:proteolysis"/>
    <property type="evidence" value="ECO:0007669"/>
    <property type="project" value="UniProtKB-KW"/>
</dbReference>
<dbReference type="InterPro" id="IPR001872">
    <property type="entry name" value="Peptidase_A8"/>
</dbReference>
<evidence type="ECO:0000256" key="8">
    <source>
        <dbReference type="ARBA" id="ARBA00023136"/>
    </source>
</evidence>
<evidence type="ECO:0000256" key="2">
    <source>
        <dbReference type="ARBA" id="ARBA00022475"/>
    </source>
</evidence>
<sequence>MKTSKKISNVLLRYCIAPCFVAFVAFSTFLLDATTKTASEVAVPHGALEVRGMDCFVNIVNVQNHGVMFGFFSSLFHNQTPFIILQLLITFVLFAWSISMHDIASRVGIGLIVGGAIGNTYDRVVRGYVLDFIDIYVDQYHYPAFNLADVAIVLGVILVYSHFSISTAK</sequence>
<dbReference type="HAMAP" id="MF_00161">
    <property type="entry name" value="LspA"/>
    <property type="match status" value="1"/>
</dbReference>
<reference evidence="11 12" key="1">
    <citation type="journal article" date="2018" name="Genome Biol. Evol.">
        <title>The Genome Sequence of "Candidatus Fokinia solitaria": Insights on Reductive Evolution in Rickettsiales.</title>
        <authorList>
            <person name="Floriano A.M."/>
            <person name="Castelli M."/>
            <person name="Krenek S."/>
            <person name="Berendonk T.U."/>
            <person name="Bazzocchi C."/>
            <person name="Petroni G."/>
            <person name="Sassera D."/>
        </authorList>
    </citation>
    <scope>NUCLEOTIDE SEQUENCE [LARGE SCALE GENOMIC DNA]</scope>
    <source>
        <strain evidence="11">Rio ETE_ALG 3VII</strain>
    </source>
</reference>
<keyword evidence="5 9" id="KW-0064">Aspartyl protease</keyword>
<evidence type="ECO:0000256" key="4">
    <source>
        <dbReference type="ARBA" id="ARBA00022692"/>
    </source>
</evidence>
<feature type="transmembrane region" description="Helical" evidence="9">
    <location>
        <begin position="76"/>
        <end position="96"/>
    </location>
</feature>
<evidence type="ECO:0000256" key="5">
    <source>
        <dbReference type="ARBA" id="ARBA00022750"/>
    </source>
</evidence>
<feature type="transmembrane region" description="Helical" evidence="9">
    <location>
        <begin position="141"/>
        <end position="163"/>
    </location>
</feature>
<keyword evidence="4 9" id="KW-0812">Transmembrane</keyword>
<dbReference type="OrthoDB" id="9810259at2"/>
<accession>A0A2U8BRS3</accession>
<evidence type="ECO:0000256" key="3">
    <source>
        <dbReference type="ARBA" id="ARBA00022670"/>
    </source>
</evidence>
<evidence type="ECO:0000256" key="7">
    <source>
        <dbReference type="ARBA" id="ARBA00022989"/>
    </source>
</evidence>
<dbReference type="PANTHER" id="PTHR33695:SF1">
    <property type="entry name" value="LIPOPROTEIN SIGNAL PEPTIDASE"/>
    <property type="match status" value="1"/>
</dbReference>
<dbReference type="GO" id="GO:0004190">
    <property type="term" value="F:aspartic-type endopeptidase activity"/>
    <property type="evidence" value="ECO:0007669"/>
    <property type="project" value="UniProtKB-UniRule"/>
</dbReference>
<evidence type="ECO:0000256" key="10">
    <source>
        <dbReference type="RuleBase" id="RU004181"/>
    </source>
</evidence>
<dbReference type="NCBIfam" id="TIGR00077">
    <property type="entry name" value="lspA"/>
    <property type="match status" value="1"/>
</dbReference>
<dbReference type="Pfam" id="PF01252">
    <property type="entry name" value="Peptidase_A8"/>
    <property type="match status" value="1"/>
</dbReference>
<keyword evidence="8 9" id="KW-0472">Membrane</keyword>
<dbReference type="UniPathway" id="UPA00665"/>
<comment type="subcellular location">
    <subcellularLocation>
        <location evidence="9">Cell membrane</location>
        <topology evidence="9">Multi-pass membrane protein</topology>
    </subcellularLocation>
</comment>
<comment type="pathway">
    <text evidence="9">Protein modification; lipoprotein biosynthesis (signal peptide cleavage).</text>
</comment>
<name>A0A2U8BRS3_9RICK</name>
<dbReference type="EC" id="3.4.23.36" evidence="9"/>
<protein>
    <recommendedName>
        <fullName evidence="9">Lipoprotein signal peptidase</fullName>
        <ecNumber evidence="9">3.4.23.36</ecNumber>
    </recommendedName>
    <alternativeName>
        <fullName evidence="9">Prolipoprotein signal peptidase</fullName>
    </alternativeName>
    <alternativeName>
        <fullName evidence="9">Signal peptidase II</fullName>
        <shortName evidence="9">SPase II</shortName>
    </alternativeName>
</protein>
<keyword evidence="7 9" id="KW-1133">Transmembrane helix</keyword>
<dbReference type="KEGG" id="fso:Fsol_00241"/>
<feature type="transmembrane region" description="Helical" evidence="9">
    <location>
        <begin position="12"/>
        <end position="31"/>
    </location>
</feature>
<comment type="catalytic activity">
    <reaction evidence="9">
        <text>Release of signal peptides from bacterial membrane prolipoproteins. Hydrolyzes -Xaa-Yaa-Zaa-|-(S,diacylglyceryl)Cys-, in which Xaa is hydrophobic (preferably Leu), and Yaa (Ala or Ser) and Zaa (Gly or Ala) have small, neutral side chains.</text>
        <dbReference type="EC" id="3.4.23.36"/>
    </reaction>
</comment>
<evidence type="ECO:0000313" key="11">
    <source>
        <dbReference type="EMBL" id="AWD33045.1"/>
    </source>
</evidence>
<evidence type="ECO:0000256" key="1">
    <source>
        <dbReference type="ARBA" id="ARBA00006139"/>
    </source>
</evidence>
<proteinExistence type="inferred from homology"/>
<organism evidence="11 12">
    <name type="scientific">Candidatus Fokinia solitaria</name>
    <dbReference type="NCBI Taxonomy" id="1802984"/>
    <lineage>
        <taxon>Bacteria</taxon>
        <taxon>Pseudomonadati</taxon>
        <taxon>Pseudomonadota</taxon>
        <taxon>Alphaproteobacteria</taxon>
        <taxon>Rickettsiales</taxon>
        <taxon>Candidatus Midichloriaceae</taxon>
        <taxon>Candidatus Fokinia</taxon>
    </lineage>
</organism>
<keyword evidence="2 9" id="KW-1003">Cell membrane</keyword>
<feature type="active site" evidence="9">
    <location>
        <position position="131"/>
    </location>
</feature>
<evidence type="ECO:0000256" key="6">
    <source>
        <dbReference type="ARBA" id="ARBA00022801"/>
    </source>
</evidence>
<feature type="active site" evidence="9">
    <location>
        <position position="149"/>
    </location>
</feature>
<gene>
    <name evidence="9" type="primary">lspA</name>
    <name evidence="11" type="ORF">Fsol_00241</name>
</gene>
<keyword evidence="11" id="KW-0449">Lipoprotein</keyword>
<comment type="function">
    <text evidence="9">This protein specifically catalyzes the removal of signal peptides from prolipoproteins.</text>
</comment>
<dbReference type="AlphaFoldDB" id="A0A2U8BRS3"/>
<dbReference type="PRINTS" id="PR00781">
    <property type="entry name" value="LIPOSIGPTASE"/>
</dbReference>
<dbReference type="GO" id="GO:0005886">
    <property type="term" value="C:plasma membrane"/>
    <property type="evidence" value="ECO:0007669"/>
    <property type="project" value="UniProtKB-SubCell"/>
</dbReference>
<comment type="similarity">
    <text evidence="1 9 10">Belongs to the peptidase A8 family.</text>
</comment>
<dbReference type="PANTHER" id="PTHR33695">
    <property type="entry name" value="LIPOPROTEIN SIGNAL PEPTIDASE"/>
    <property type="match status" value="1"/>
</dbReference>
<dbReference type="Proteomes" id="UP000244519">
    <property type="component" value="Chromosome"/>
</dbReference>
<dbReference type="EMBL" id="CP025989">
    <property type="protein sequence ID" value="AWD33045.1"/>
    <property type="molecule type" value="Genomic_DNA"/>
</dbReference>
<feature type="transmembrane region" description="Helical" evidence="9">
    <location>
        <begin position="103"/>
        <end position="121"/>
    </location>
</feature>
<keyword evidence="3 9" id="KW-0645">Protease</keyword>
<evidence type="ECO:0000313" key="12">
    <source>
        <dbReference type="Proteomes" id="UP000244519"/>
    </source>
</evidence>
<keyword evidence="6 9" id="KW-0378">Hydrolase</keyword>